<keyword evidence="2" id="KW-0378">Hydrolase</keyword>
<evidence type="ECO:0000256" key="4">
    <source>
        <dbReference type="ARBA" id="ARBA00049725"/>
    </source>
</evidence>
<dbReference type="SUPFAM" id="SSF101478">
    <property type="entry name" value="ADP-ribosylglycohydrolase"/>
    <property type="match status" value="1"/>
</dbReference>
<comment type="similarity">
    <text evidence="1">Belongs to the ADP-ribosylglycohydrolase family.</text>
</comment>
<feature type="binding site" evidence="8">
    <location>
        <position position="329"/>
    </location>
    <ligand>
        <name>Mg(2+)</name>
        <dbReference type="ChEBI" id="CHEBI:18420"/>
        <label>1</label>
    </ligand>
</feature>
<proteinExistence type="inferred from homology"/>
<feature type="binding site" evidence="8">
    <location>
        <position position="331"/>
    </location>
    <ligand>
        <name>Mg(2+)</name>
        <dbReference type="ChEBI" id="CHEBI:18420"/>
        <label>1</label>
    </ligand>
</feature>
<evidence type="ECO:0000313" key="10">
    <source>
        <dbReference type="Proteomes" id="UP000265140"/>
    </source>
</evidence>
<reference evidence="9" key="4">
    <citation type="submission" date="2025-09" db="UniProtKB">
        <authorList>
            <consortium name="Ensembl"/>
        </authorList>
    </citation>
    <scope>IDENTIFICATION</scope>
</reference>
<dbReference type="Proteomes" id="UP000265140">
    <property type="component" value="Chromosome 16"/>
</dbReference>
<dbReference type="Ensembl" id="ENSELUT00000014523.3">
    <property type="protein sequence ID" value="ENSELUP00000003145.2"/>
    <property type="gene ID" value="ENSELUG00000004422.3"/>
</dbReference>
<accession>A0A3P8XHM0</accession>
<dbReference type="PANTHER" id="PTHR16222">
    <property type="entry name" value="ADP-RIBOSYLGLYCOHYDROLASE"/>
    <property type="match status" value="1"/>
</dbReference>
<dbReference type="AlphaFoldDB" id="A0A3P8XHM0"/>
<evidence type="ECO:0000256" key="7">
    <source>
        <dbReference type="ARBA" id="ARBA00049810"/>
    </source>
</evidence>
<evidence type="ECO:0000256" key="2">
    <source>
        <dbReference type="ARBA" id="ARBA00022801"/>
    </source>
</evidence>
<dbReference type="GeneTree" id="ENSGT00530000063627"/>
<dbReference type="InterPro" id="IPR005502">
    <property type="entry name" value="Ribosyl_crysJ1"/>
</dbReference>
<comment type="function">
    <text evidence="3">Specifically acts as an arginine mono-ADP-ribosylhydrolase by mediating the removal of mono-ADP-ribose attached to arginine residues on proteins.</text>
</comment>
<evidence type="ECO:0000256" key="3">
    <source>
        <dbReference type="ARBA" id="ARBA00049582"/>
    </source>
</evidence>
<sequence length="434" mass="48436">MFLKWKLPQCLLETEKMNSEEVPLVERYEACMVLSGAGDALGYNRGNWEFQTDGELIHKEVKNRGGLKKLDVKDFPVSDDTVMHLATAEALVEEGEKERASLPVLYQTLLKKYIECMGDMYGRAAGDTCIHVLEMQKRRTDGDVKIPFNRAGGGCGATMRAMCIGLLFPEPEQEDLLIAVSVESGRLTHHHPTGYLGALAAALFTAYAVRGTLPMEAWGQRLMEVLGKAKDYVRTSGNCVEENMKHWDHFETQWKAYLKKRDILEGNRKPVFPVCYGVKERELFYSEVSYSGIGGASGHDAPMIAYDALLRAGDSWVELANHGFFHGGDSDSTAAIAAAWWGALFGFRGVPSINHQKLEYRDRLVRLGQQLYSLRGKPVASMSQPICWKEPVTVNQSNVFIKPFLQQQLSQSTLQRHPALNPKEQTTVVLDSSG</sequence>
<dbReference type="InterPro" id="IPR036705">
    <property type="entry name" value="Ribosyl_crysJ1_sf"/>
</dbReference>
<dbReference type="Bgee" id="ENSELUG00000004422">
    <property type="expression patterns" value="Expressed in heart and 14 other cell types or tissues"/>
</dbReference>
<name>A0A3P8XHM0_ESOLU</name>
<keyword evidence="8" id="KW-0479">Metal-binding</keyword>
<evidence type="ECO:0000256" key="5">
    <source>
        <dbReference type="ARBA" id="ARBA00049773"/>
    </source>
</evidence>
<dbReference type="EC" id="3.2.2.19" evidence="4"/>
<feature type="binding site" evidence="8">
    <location>
        <position position="78"/>
    </location>
    <ligand>
        <name>Mg(2+)</name>
        <dbReference type="ChEBI" id="CHEBI:18420"/>
        <label>1</label>
    </ligand>
</feature>
<dbReference type="Pfam" id="PF03747">
    <property type="entry name" value="ADP_ribosyl_GH"/>
    <property type="match status" value="1"/>
</dbReference>
<feature type="binding site" evidence="8">
    <location>
        <position position="79"/>
    </location>
    <ligand>
        <name>Mg(2+)</name>
        <dbReference type="ChEBI" id="CHEBI:18420"/>
        <label>1</label>
    </ligand>
</feature>
<evidence type="ECO:0000256" key="8">
    <source>
        <dbReference type="PIRSR" id="PIRSR605502-1"/>
    </source>
</evidence>
<evidence type="ECO:0000256" key="6">
    <source>
        <dbReference type="ARBA" id="ARBA00049798"/>
    </source>
</evidence>
<dbReference type="GO" id="GO:0003875">
    <property type="term" value="F:ADP-ribosylarginine hydrolase activity"/>
    <property type="evidence" value="ECO:0007669"/>
    <property type="project" value="UniProtKB-EC"/>
</dbReference>
<keyword evidence="10" id="KW-1185">Reference proteome</keyword>
<organism evidence="9 10">
    <name type="scientific">Esox lucius</name>
    <name type="common">Northern pike</name>
    <dbReference type="NCBI Taxonomy" id="8010"/>
    <lineage>
        <taxon>Eukaryota</taxon>
        <taxon>Metazoa</taxon>
        <taxon>Chordata</taxon>
        <taxon>Craniata</taxon>
        <taxon>Vertebrata</taxon>
        <taxon>Euteleostomi</taxon>
        <taxon>Actinopterygii</taxon>
        <taxon>Neopterygii</taxon>
        <taxon>Teleostei</taxon>
        <taxon>Protacanthopterygii</taxon>
        <taxon>Esociformes</taxon>
        <taxon>Esocidae</taxon>
        <taxon>Esox</taxon>
    </lineage>
</organism>
<dbReference type="InterPro" id="IPR050792">
    <property type="entry name" value="ADP-ribosylglycohydrolase"/>
</dbReference>
<evidence type="ECO:0000313" key="9">
    <source>
        <dbReference type="Ensembl" id="ENSELUP00000003145.2"/>
    </source>
</evidence>
<dbReference type="GO" id="GO:0046872">
    <property type="term" value="F:metal ion binding"/>
    <property type="evidence" value="ECO:0007669"/>
    <property type="project" value="UniProtKB-KW"/>
</dbReference>
<feature type="binding site" evidence="8">
    <location>
        <position position="332"/>
    </location>
    <ligand>
        <name>Mg(2+)</name>
        <dbReference type="ChEBI" id="CHEBI:18420"/>
        <label>1</label>
    </ligand>
</feature>
<evidence type="ECO:0000256" key="1">
    <source>
        <dbReference type="ARBA" id="ARBA00010702"/>
    </source>
</evidence>
<feature type="binding site" evidence="8">
    <location>
        <position position="80"/>
    </location>
    <ligand>
        <name>Mg(2+)</name>
        <dbReference type="ChEBI" id="CHEBI:18420"/>
        <label>1</label>
    </ligand>
</feature>
<reference evidence="10" key="1">
    <citation type="journal article" date="2014" name="PLoS ONE">
        <title>The genome and linkage map of the northern pike (Esox lucius): conserved synteny revealed between the salmonid sister group and the Neoteleostei.</title>
        <authorList>
            <person name="Rondeau E.B."/>
            <person name="Minkley D.R."/>
            <person name="Leong J.S."/>
            <person name="Messmer A.M."/>
            <person name="Jantzen J.R."/>
            <person name="von Schalburg K.R."/>
            <person name="Lemon C."/>
            <person name="Bird N.H."/>
            <person name="Koop B.F."/>
        </authorList>
    </citation>
    <scope>NUCLEOTIDE SEQUENCE</scope>
</reference>
<comment type="cofactor">
    <cofactor evidence="8">
        <name>Mg(2+)</name>
        <dbReference type="ChEBI" id="CHEBI:18420"/>
    </cofactor>
    <text evidence="8">Binds 2 magnesium ions per subunit.</text>
</comment>
<keyword evidence="8" id="KW-0460">Magnesium</keyword>
<dbReference type="InParanoid" id="A0A3P8XHM0"/>
<dbReference type="STRING" id="8010.ENSELUP00000003139"/>
<dbReference type="OMA" id="RKWEFLQ"/>
<dbReference type="Gene3D" id="1.10.4080.10">
    <property type="entry name" value="ADP-ribosylation/Crystallin J1"/>
    <property type="match status" value="1"/>
</dbReference>
<reference evidence="9" key="2">
    <citation type="submission" date="2020-02" db="EMBL/GenBank/DDBJ databases">
        <title>Esox lucius (northern pike) genome, fEsoLuc1, primary haplotype.</title>
        <authorList>
            <person name="Myers G."/>
            <person name="Karagic N."/>
            <person name="Meyer A."/>
            <person name="Pippel M."/>
            <person name="Reichard M."/>
            <person name="Winkler S."/>
            <person name="Tracey A."/>
            <person name="Sims Y."/>
            <person name="Howe K."/>
            <person name="Rhie A."/>
            <person name="Formenti G."/>
            <person name="Durbin R."/>
            <person name="Fedrigo O."/>
            <person name="Jarvis E.D."/>
        </authorList>
    </citation>
    <scope>NUCLEOTIDE SEQUENCE [LARGE SCALE GENOMIC DNA]</scope>
</reference>
<gene>
    <name evidence="9" type="primary">ADPRH</name>
</gene>
<reference evidence="9" key="3">
    <citation type="submission" date="2025-08" db="UniProtKB">
        <authorList>
            <consortium name="Ensembl"/>
        </authorList>
    </citation>
    <scope>IDENTIFICATION</scope>
</reference>
<protein>
    <recommendedName>
        <fullName evidence="5">ADP-ribosylhydrolase ARH1</fullName>
        <ecNumber evidence="4">3.2.2.19</ecNumber>
    </recommendedName>
    <alternativeName>
        <fullName evidence="6">ADP-ribose-L-arginine cleaving enzyme</fullName>
    </alternativeName>
    <alternativeName>
        <fullName evidence="7">[Protein ADP-ribosylarginine] hydrolase</fullName>
    </alternativeName>
</protein>
<dbReference type="PANTHER" id="PTHR16222:SF26">
    <property type="entry name" value="ADP-RIBOSYLHYDROLASE ARH1"/>
    <property type="match status" value="1"/>
</dbReference>